<dbReference type="CDD" id="cd00085">
    <property type="entry name" value="HNHc"/>
    <property type="match status" value="1"/>
</dbReference>
<accession>A0A316BLG3</accession>
<dbReference type="InterPro" id="IPR002711">
    <property type="entry name" value="HNH"/>
</dbReference>
<dbReference type="Gene3D" id="1.10.30.50">
    <property type="match status" value="1"/>
</dbReference>
<gene>
    <name evidence="2" type="ORF">C7441_12525</name>
</gene>
<feature type="domain" description="HNH nuclease" evidence="1">
    <location>
        <begin position="23"/>
        <end position="74"/>
    </location>
</feature>
<dbReference type="GO" id="GO:0008270">
    <property type="term" value="F:zinc ion binding"/>
    <property type="evidence" value="ECO:0007669"/>
    <property type="project" value="InterPro"/>
</dbReference>
<proteinExistence type="predicted"/>
<dbReference type="Gene3D" id="3.40.50.300">
    <property type="entry name" value="P-loop containing nucleotide triphosphate hydrolases"/>
    <property type="match status" value="1"/>
</dbReference>
<organism evidence="2 3">
    <name type="scientific">Pseudaminobacter salicylatoxidans</name>
    <dbReference type="NCBI Taxonomy" id="93369"/>
    <lineage>
        <taxon>Bacteria</taxon>
        <taxon>Pseudomonadati</taxon>
        <taxon>Pseudomonadota</taxon>
        <taxon>Alphaproteobacteria</taxon>
        <taxon>Hyphomicrobiales</taxon>
        <taxon>Phyllobacteriaceae</taxon>
        <taxon>Pseudaminobacter</taxon>
    </lineage>
</organism>
<sequence>MSSMPPAHRKTTTERGYGWQWQKLRRVILAQEPLCRFCKQAGKIVQADEVDHIDGDSFNDERENLRPLCRPCHLKRTARDQAFGKHQWRPEWLRPSAIPLVIVCGAPASGKSSYVKEHAGPADLVIDLDVIASSLSGQSLHGWDRAKWLTPAIRARNEMLGDIMRSTSRWPRAWLIVSEARPDNRQWWADTMQPERIIVLETPPALCMARVRADNARPREITFEAIGKWWSAYERREGDEVVRHGT</sequence>
<comment type="caution">
    <text evidence="2">The sequence shown here is derived from an EMBL/GenBank/DDBJ whole genome shotgun (WGS) entry which is preliminary data.</text>
</comment>
<dbReference type="SMART" id="SM00507">
    <property type="entry name" value="HNHc"/>
    <property type="match status" value="1"/>
</dbReference>
<name>A0A316BLG3_PSESE</name>
<dbReference type="InterPro" id="IPR003615">
    <property type="entry name" value="HNH_nuc"/>
</dbReference>
<dbReference type="AlphaFoldDB" id="A0A316BLG3"/>
<evidence type="ECO:0000259" key="1">
    <source>
        <dbReference type="SMART" id="SM00507"/>
    </source>
</evidence>
<dbReference type="Proteomes" id="UP000245396">
    <property type="component" value="Unassembled WGS sequence"/>
</dbReference>
<dbReference type="Pfam" id="PF13671">
    <property type="entry name" value="AAA_33"/>
    <property type="match status" value="1"/>
</dbReference>
<keyword evidence="3" id="KW-1185">Reference proteome</keyword>
<dbReference type="GO" id="GO:0004519">
    <property type="term" value="F:endonuclease activity"/>
    <property type="evidence" value="ECO:0007669"/>
    <property type="project" value="InterPro"/>
</dbReference>
<evidence type="ECO:0000313" key="3">
    <source>
        <dbReference type="Proteomes" id="UP000245396"/>
    </source>
</evidence>
<evidence type="ECO:0000313" key="2">
    <source>
        <dbReference type="EMBL" id="PWJ73842.1"/>
    </source>
</evidence>
<reference evidence="2 3" key="1">
    <citation type="submission" date="2018-05" db="EMBL/GenBank/DDBJ databases">
        <title>Genomic Encyclopedia of Type Strains, Phase IV (KMG-IV): sequencing the most valuable type-strain genomes for metagenomic binning, comparative biology and taxonomic classification.</title>
        <authorList>
            <person name="Goeker M."/>
        </authorList>
    </citation>
    <scope>NUCLEOTIDE SEQUENCE [LARGE SCALE GENOMIC DNA]</scope>
    <source>
        <strain evidence="2 3">DSM 6986</strain>
    </source>
</reference>
<dbReference type="EMBL" id="QGGG01000025">
    <property type="protein sequence ID" value="PWJ73842.1"/>
    <property type="molecule type" value="Genomic_DNA"/>
</dbReference>
<dbReference type="InterPro" id="IPR027417">
    <property type="entry name" value="P-loop_NTPase"/>
</dbReference>
<dbReference type="GO" id="GO:0003676">
    <property type="term" value="F:nucleic acid binding"/>
    <property type="evidence" value="ECO:0007669"/>
    <property type="project" value="InterPro"/>
</dbReference>
<dbReference type="OrthoDB" id="5292295at2"/>
<dbReference type="Pfam" id="PF01844">
    <property type="entry name" value="HNH"/>
    <property type="match status" value="1"/>
</dbReference>
<dbReference type="SUPFAM" id="SSF52540">
    <property type="entry name" value="P-loop containing nucleoside triphosphate hydrolases"/>
    <property type="match status" value="1"/>
</dbReference>
<dbReference type="RefSeq" id="WP_109614808.1">
    <property type="nucleotide sequence ID" value="NZ_QGGG01000025.1"/>
</dbReference>
<protein>
    <submittedName>
        <fullName evidence="2">5-methylcytosine-specific restriction protein A</fullName>
    </submittedName>
</protein>